<comment type="subcellular location">
    <subcellularLocation>
        <location evidence="1">Membrane</location>
        <topology evidence="1">Multi-pass membrane protein</topology>
    </subcellularLocation>
</comment>
<dbReference type="PANTHER" id="PTHR43427:SF12">
    <property type="entry name" value="CHLORIDE TRANSPORTER"/>
    <property type="match status" value="1"/>
</dbReference>
<sequence>MEGKLHTPVKIGVYMIKWLMISSLIGLVMGALSAFFLKSLDVVTKMRLDNPWLLLLLPFSGAIFAFLYKRFGGNSVRGNNLVIDQANGEQENIPLRLIPLTLFGTITTHLFGGSVGREGTAVQMGGTVADAIGRLFRLDKVERQIIIISGISAGFSSVFGTPLAGTIFGLEVLVIGRLRSDGLFPSFFAAFFANFVTESFGVTHTHYAIGRIPDWSLILFIKVIIAGICFGLIGWLFSRSIVFIKKVYANWFKHVVLRNFIGGVVVVAAAFILQTHRYLGLSLPLLKDAFNGDGFWFDFIGKLFFTVLSLGAGFQGGEVTPLFEIGATLGSSLAIVLHLSIPFLAGLGFIGVFSGATNTPIACFIMGIELFGSEAALFLFMICLISYMCSGNAGIYSAQKIEVEKGVLFLPILSSLKRKKIE</sequence>
<feature type="transmembrane region" description="Helical" evidence="5">
    <location>
        <begin position="361"/>
        <end position="388"/>
    </location>
</feature>
<dbReference type="InterPro" id="IPR050368">
    <property type="entry name" value="ClC-type_chloride_channel"/>
</dbReference>
<dbReference type="CDD" id="cd03682">
    <property type="entry name" value="ClC_sycA_like"/>
    <property type="match status" value="1"/>
</dbReference>
<evidence type="ECO:0000313" key="7">
    <source>
        <dbReference type="Proteomes" id="UP000094764"/>
    </source>
</evidence>
<dbReference type="Gene3D" id="1.10.3080.10">
    <property type="entry name" value="Clc chloride channel"/>
    <property type="match status" value="1"/>
</dbReference>
<dbReference type="SUPFAM" id="SSF81340">
    <property type="entry name" value="Clc chloride channel"/>
    <property type="match status" value="1"/>
</dbReference>
<feature type="transmembrane region" description="Helical" evidence="5">
    <location>
        <begin position="145"/>
        <end position="170"/>
    </location>
</feature>
<dbReference type="OrthoDB" id="9767361at2"/>
<dbReference type="RefSeq" id="WP_069634660.1">
    <property type="nucleotide sequence ID" value="NZ_JXKZ01000007.1"/>
</dbReference>
<dbReference type="Pfam" id="PF00654">
    <property type="entry name" value="Voltage_CLC"/>
    <property type="match status" value="1"/>
</dbReference>
<dbReference type="STRING" id="903983.BCR23_04780"/>
<evidence type="ECO:0000256" key="1">
    <source>
        <dbReference type="ARBA" id="ARBA00004141"/>
    </source>
</evidence>
<keyword evidence="2 5" id="KW-0812">Transmembrane</keyword>
<dbReference type="PANTHER" id="PTHR43427">
    <property type="entry name" value="CHLORIDE CHANNEL PROTEIN CLC-E"/>
    <property type="match status" value="1"/>
</dbReference>
<dbReference type="EMBL" id="MIKB01000013">
    <property type="protein sequence ID" value="OEG16206.1"/>
    <property type="molecule type" value="Genomic_DNA"/>
</dbReference>
<evidence type="ECO:0000313" key="6">
    <source>
        <dbReference type="EMBL" id="OEG16206.1"/>
    </source>
</evidence>
<evidence type="ECO:0000256" key="2">
    <source>
        <dbReference type="ARBA" id="ARBA00022692"/>
    </source>
</evidence>
<dbReference type="GO" id="GO:0015108">
    <property type="term" value="F:chloride transmembrane transporter activity"/>
    <property type="evidence" value="ECO:0007669"/>
    <property type="project" value="InterPro"/>
</dbReference>
<evidence type="ECO:0000256" key="3">
    <source>
        <dbReference type="ARBA" id="ARBA00022989"/>
    </source>
</evidence>
<gene>
    <name evidence="6" type="ORF">BCR23_04780</name>
</gene>
<feature type="transmembrane region" description="Helical" evidence="5">
    <location>
        <begin position="182"/>
        <end position="203"/>
    </location>
</feature>
<feature type="transmembrane region" description="Helical" evidence="5">
    <location>
        <begin position="256"/>
        <end position="273"/>
    </location>
</feature>
<proteinExistence type="predicted"/>
<accession>A0A1E5GU28</accession>
<protein>
    <submittedName>
        <fullName evidence="6">Voltage-gated chloride channel protein</fullName>
    </submittedName>
</protein>
<dbReference type="InterPro" id="IPR001807">
    <property type="entry name" value="ClC"/>
</dbReference>
<keyword evidence="7" id="KW-1185">Reference proteome</keyword>
<feature type="transmembrane region" description="Helical" evidence="5">
    <location>
        <begin position="52"/>
        <end position="68"/>
    </location>
</feature>
<feature type="transmembrane region" description="Helical" evidence="5">
    <location>
        <begin position="294"/>
        <end position="314"/>
    </location>
</feature>
<reference evidence="7" key="1">
    <citation type="submission" date="2016-09" db="EMBL/GenBank/DDBJ databases">
        <authorList>
            <person name="Gulvik C.A."/>
        </authorList>
    </citation>
    <scope>NUCLEOTIDE SEQUENCE [LARGE SCALE GENOMIC DNA]</scope>
    <source>
        <strain evidence="7">LMG 26306</strain>
    </source>
</reference>
<dbReference type="InterPro" id="IPR014743">
    <property type="entry name" value="Cl-channel_core"/>
</dbReference>
<comment type="caution">
    <text evidence="6">The sequence shown here is derived from an EMBL/GenBank/DDBJ whole genome shotgun (WGS) entry which is preliminary data.</text>
</comment>
<evidence type="ECO:0000256" key="5">
    <source>
        <dbReference type="SAM" id="Phobius"/>
    </source>
</evidence>
<dbReference type="PATRIC" id="fig|903983.4.peg.2668"/>
<keyword evidence="3 5" id="KW-1133">Transmembrane helix</keyword>
<keyword evidence="4 5" id="KW-0472">Membrane</keyword>
<name>A0A1E5GU28_9ENTE</name>
<dbReference type="GO" id="GO:0016020">
    <property type="term" value="C:membrane"/>
    <property type="evidence" value="ECO:0007669"/>
    <property type="project" value="UniProtKB-SubCell"/>
</dbReference>
<feature type="transmembrane region" description="Helical" evidence="5">
    <location>
        <begin position="12"/>
        <end position="37"/>
    </location>
</feature>
<evidence type="ECO:0000256" key="4">
    <source>
        <dbReference type="ARBA" id="ARBA00023136"/>
    </source>
</evidence>
<organism evidence="6 7">
    <name type="scientific">Enterococcus quebecensis</name>
    <dbReference type="NCBI Taxonomy" id="903983"/>
    <lineage>
        <taxon>Bacteria</taxon>
        <taxon>Bacillati</taxon>
        <taxon>Bacillota</taxon>
        <taxon>Bacilli</taxon>
        <taxon>Lactobacillales</taxon>
        <taxon>Enterococcaceae</taxon>
        <taxon>Enterococcus</taxon>
    </lineage>
</organism>
<feature type="transmembrane region" description="Helical" evidence="5">
    <location>
        <begin position="334"/>
        <end position="354"/>
    </location>
</feature>
<dbReference type="Proteomes" id="UP000094764">
    <property type="component" value="Unassembled WGS sequence"/>
</dbReference>
<dbReference type="AlphaFoldDB" id="A0A1E5GU28"/>
<feature type="transmembrane region" description="Helical" evidence="5">
    <location>
        <begin position="215"/>
        <end position="236"/>
    </location>
</feature>